<keyword evidence="4" id="KW-1185">Reference proteome</keyword>
<evidence type="ECO:0000313" key="3">
    <source>
        <dbReference type="EMBL" id="TFU33907.1"/>
    </source>
</evidence>
<name>A0A4Y9G012_9MICO</name>
<reference evidence="3 4" key="1">
    <citation type="submission" date="2019-03" db="EMBL/GenBank/DDBJ databases">
        <title>Diversity of the mouse oral microbiome.</title>
        <authorList>
            <person name="Joseph S."/>
            <person name="Aduse-Opoku J."/>
            <person name="Curtis M."/>
            <person name="Wade W."/>
            <person name="Hashim A."/>
        </authorList>
    </citation>
    <scope>NUCLEOTIDE SEQUENCE [LARGE SCALE GENOMIC DNA]</scope>
    <source>
        <strain evidence="3 4">P1012</strain>
    </source>
</reference>
<dbReference type="Proteomes" id="UP000298358">
    <property type="component" value="Unassembled WGS sequence"/>
</dbReference>
<keyword evidence="2" id="KW-0812">Transmembrane</keyword>
<protein>
    <recommendedName>
        <fullName evidence="5">Dioxygenase</fullName>
    </recommendedName>
</protein>
<evidence type="ECO:0000256" key="2">
    <source>
        <dbReference type="SAM" id="Phobius"/>
    </source>
</evidence>
<evidence type="ECO:0000313" key="4">
    <source>
        <dbReference type="Proteomes" id="UP000298358"/>
    </source>
</evidence>
<keyword evidence="2" id="KW-0472">Membrane</keyword>
<dbReference type="AlphaFoldDB" id="A0A4Y9G012"/>
<gene>
    <name evidence="3" type="ORF">E4U02_02925</name>
</gene>
<dbReference type="RefSeq" id="WP_135113035.1">
    <property type="nucleotide sequence ID" value="NZ_JADGLL010000004.1"/>
</dbReference>
<comment type="caution">
    <text evidence="3">The sequence shown here is derived from an EMBL/GenBank/DDBJ whole genome shotgun (WGS) entry which is preliminary data.</text>
</comment>
<feature type="non-terminal residue" evidence="3">
    <location>
        <position position="84"/>
    </location>
</feature>
<dbReference type="EMBL" id="SPQB01000004">
    <property type="protein sequence ID" value="TFU33907.1"/>
    <property type="molecule type" value="Genomic_DNA"/>
</dbReference>
<keyword evidence="1" id="KW-0175">Coiled coil</keyword>
<feature type="transmembrane region" description="Helical" evidence="2">
    <location>
        <begin position="42"/>
        <end position="63"/>
    </location>
</feature>
<feature type="coiled-coil region" evidence="1">
    <location>
        <begin position="7"/>
        <end position="34"/>
    </location>
</feature>
<evidence type="ECO:0000256" key="1">
    <source>
        <dbReference type="SAM" id="Coils"/>
    </source>
</evidence>
<sequence length="84" mass="8798">MAAGGKASAKERAAREARERARLYEARLEHHRAQSRRRRRDNIVATSVAAVVIAGAIGGQALFYSVGPGAATLHSGAAAAAREC</sequence>
<keyword evidence="2" id="KW-1133">Transmembrane helix</keyword>
<proteinExistence type="predicted"/>
<organism evidence="3 4">
    <name type="scientific">Microbacterium paludicola</name>
    <dbReference type="NCBI Taxonomy" id="300019"/>
    <lineage>
        <taxon>Bacteria</taxon>
        <taxon>Bacillati</taxon>
        <taxon>Actinomycetota</taxon>
        <taxon>Actinomycetes</taxon>
        <taxon>Micrococcales</taxon>
        <taxon>Microbacteriaceae</taxon>
        <taxon>Microbacterium</taxon>
    </lineage>
</organism>
<accession>A0A4Y9G012</accession>
<evidence type="ECO:0008006" key="5">
    <source>
        <dbReference type="Google" id="ProtNLM"/>
    </source>
</evidence>